<evidence type="ECO:0000313" key="16">
    <source>
        <dbReference type="Proteomes" id="UP000053647"/>
    </source>
</evidence>
<evidence type="ECO:0000256" key="7">
    <source>
        <dbReference type="ARBA" id="ARBA00022638"/>
    </source>
</evidence>
<dbReference type="Proteomes" id="UP000053647">
    <property type="component" value="Unassembled WGS sequence"/>
</dbReference>
<dbReference type="EMBL" id="KN819366">
    <property type="protein sequence ID" value="KIJ12277.1"/>
    <property type="molecule type" value="Genomic_DNA"/>
</dbReference>
<dbReference type="PANTHER" id="PTHR34135">
    <property type="entry name" value="LYSOZYME"/>
    <property type="match status" value="1"/>
</dbReference>
<accession>A0A0C9TXE2</accession>
<evidence type="ECO:0000256" key="11">
    <source>
        <dbReference type="ARBA" id="ARBA00055588"/>
    </source>
</evidence>
<dbReference type="InterPro" id="IPR002053">
    <property type="entry name" value="Glyco_hydro_25"/>
</dbReference>
<comment type="function">
    <text evidence="11">This enzyme has both lysozyme (acetylmuramidase) and diacetylmuramidase activities.</text>
</comment>
<evidence type="ECO:0000256" key="4">
    <source>
        <dbReference type="ARBA" id="ARBA00012732"/>
    </source>
</evidence>
<keyword evidence="9" id="KW-1015">Disulfide bond</keyword>
<gene>
    <name evidence="15" type="ORF">PAXINDRAFT_83199</name>
</gene>
<dbReference type="OrthoDB" id="6590422at2759"/>
<keyword evidence="8 15" id="KW-0378">Hydrolase</keyword>
<keyword evidence="16" id="KW-1185">Reference proteome</keyword>
<reference evidence="16" key="2">
    <citation type="submission" date="2015-01" db="EMBL/GenBank/DDBJ databases">
        <title>Evolutionary Origins and Diversification of the Mycorrhizal Mutualists.</title>
        <authorList>
            <consortium name="DOE Joint Genome Institute"/>
            <consortium name="Mycorrhizal Genomics Consortium"/>
            <person name="Kohler A."/>
            <person name="Kuo A."/>
            <person name="Nagy L.G."/>
            <person name="Floudas D."/>
            <person name="Copeland A."/>
            <person name="Barry K.W."/>
            <person name="Cichocki N."/>
            <person name="Veneault-Fourrey C."/>
            <person name="LaButti K."/>
            <person name="Lindquist E.A."/>
            <person name="Lipzen A."/>
            <person name="Lundell T."/>
            <person name="Morin E."/>
            <person name="Murat C."/>
            <person name="Riley R."/>
            <person name="Ohm R."/>
            <person name="Sun H."/>
            <person name="Tunlid A."/>
            <person name="Henrissat B."/>
            <person name="Grigoriev I.V."/>
            <person name="Hibbett D.S."/>
            <person name="Martin F."/>
        </authorList>
    </citation>
    <scope>NUCLEOTIDE SEQUENCE [LARGE SCALE GENOMIC DNA]</scope>
    <source>
        <strain evidence="16">ATCC 200175</strain>
    </source>
</reference>
<evidence type="ECO:0000256" key="8">
    <source>
        <dbReference type="ARBA" id="ARBA00022801"/>
    </source>
</evidence>
<dbReference type="InterPro" id="IPR017853">
    <property type="entry name" value="GH"/>
</dbReference>
<evidence type="ECO:0000256" key="3">
    <source>
        <dbReference type="ARBA" id="ARBA00010646"/>
    </source>
</evidence>
<dbReference type="SUPFAM" id="SSF51445">
    <property type="entry name" value="(Trans)glycosidases"/>
    <property type="match status" value="1"/>
</dbReference>
<keyword evidence="10" id="KW-0326">Glycosidase</keyword>
<proteinExistence type="inferred from homology"/>
<keyword evidence="7" id="KW-0081">Bacteriolytic enzyme</keyword>
<comment type="subcellular location">
    <subcellularLocation>
        <location evidence="2">Secreted</location>
    </subcellularLocation>
</comment>
<dbReference type="GO" id="GO:0003796">
    <property type="term" value="F:lysozyme activity"/>
    <property type="evidence" value="ECO:0007669"/>
    <property type="project" value="UniProtKB-EC"/>
</dbReference>
<dbReference type="CDD" id="cd06412">
    <property type="entry name" value="GH25_CH-type"/>
    <property type="match status" value="1"/>
</dbReference>
<dbReference type="GO" id="GO:0005576">
    <property type="term" value="C:extracellular region"/>
    <property type="evidence" value="ECO:0007669"/>
    <property type="project" value="UniProtKB-SubCell"/>
</dbReference>
<evidence type="ECO:0000256" key="2">
    <source>
        <dbReference type="ARBA" id="ARBA00004613"/>
    </source>
</evidence>
<dbReference type="GO" id="GO:0042742">
    <property type="term" value="P:defense response to bacterium"/>
    <property type="evidence" value="ECO:0007669"/>
    <property type="project" value="UniProtKB-KW"/>
</dbReference>
<dbReference type="GO" id="GO:0016052">
    <property type="term" value="P:carbohydrate catabolic process"/>
    <property type="evidence" value="ECO:0007669"/>
    <property type="project" value="TreeGrafter"/>
</dbReference>
<evidence type="ECO:0000256" key="5">
    <source>
        <dbReference type="ARBA" id="ARBA00022525"/>
    </source>
</evidence>
<comment type="similarity">
    <text evidence="3">Belongs to the glycosyl hydrolase 25 family.</text>
</comment>
<evidence type="ECO:0000256" key="10">
    <source>
        <dbReference type="ARBA" id="ARBA00023295"/>
    </source>
</evidence>
<dbReference type="PROSITE" id="PS51904">
    <property type="entry name" value="GLYCOSYL_HYDROL_F25_2"/>
    <property type="match status" value="1"/>
</dbReference>
<sequence length="250" mass="27018">MKYLVSLALALAVAGATPVKHAHPRGIDVSSYQPNVDWTTVKNNGIEFAYIKATEGTSYISPTFNSQHASAKKVGLIHGGYHFAHPNVSTGATQAKYFLAHGGAWSGDGVTLPGALDIEYNPSGPKCYGLSAPAMVSWIKDFSNTYKAATGRYPVIYTTTDWWKDCTGNSATFGSTNPLWIAHYASTIGTLPAGWKDTSFWQYAHSGPNPGNANLWNGDMAGLKRYTFFYLARRNTLITTLVLNSLAHGS</sequence>
<dbReference type="EC" id="3.2.1.17" evidence="4"/>
<dbReference type="FunFam" id="3.20.20.80:FF:000060">
    <property type="entry name" value="Lysozyme M1"/>
    <property type="match status" value="1"/>
</dbReference>
<dbReference type="Pfam" id="PF01183">
    <property type="entry name" value="Glyco_hydro_25"/>
    <property type="match status" value="1"/>
</dbReference>
<organism evidence="15 16">
    <name type="scientific">Paxillus involutus ATCC 200175</name>
    <dbReference type="NCBI Taxonomy" id="664439"/>
    <lineage>
        <taxon>Eukaryota</taxon>
        <taxon>Fungi</taxon>
        <taxon>Dikarya</taxon>
        <taxon>Basidiomycota</taxon>
        <taxon>Agaricomycotina</taxon>
        <taxon>Agaricomycetes</taxon>
        <taxon>Agaricomycetidae</taxon>
        <taxon>Boletales</taxon>
        <taxon>Paxilineae</taxon>
        <taxon>Paxillaceae</taxon>
        <taxon>Paxillus</taxon>
    </lineage>
</organism>
<dbReference type="GO" id="GO:0016998">
    <property type="term" value="P:cell wall macromolecule catabolic process"/>
    <property type="evidence" value="ECO:0007669"/>
    <property type="project" value="InterPro"/>
</dbReference>
<keyword evidence="5" id="KW-0964">Secreted</keyword>
<evidence type="ECO:0000256" key="1">
    <source>
        <dbReference type="ARBA" id="ARBA00000632"/>
    </source>
</evidence>
<evidence type="ECO:0000256" key="12">
    <source>
        <dbReference type="ARBA" id="ARBA00073159"/>
    </source>
</evidence>
<keyword evidence="6" id="KW-0929">Antimicrobial</keyword>
<dbReference type="GO" id="GO:0031640">
    <property type="term" value="P:killing of cells of another organism"/>
    <property type="evidence" value="ECO:0007669"/>
    <property type="project" value="UniProtKB-KW"/>
</dbReference>
<feature type="chain" id="PRO_5002214010" description="N,O-diacetylmuramidase" evidence="14">
    <location>
        <begin position="17"/>
        <end position="250"/>
    </location>
</feature>
<evidence type="ECO:0000256" key="14">
    <source>
        <dbReference type="SAM" id="SignalP"/>
    </source>
</evidence>
<dbReference type="SMART" id="SM00641">
    <property type="entry name" value="Glyco_25"/>
    <property type="match status" value="1"/>
</dbReference>
<dbReference type="AlphaFoldDB" id="A0A0C9TXE2"/>
<dbReference type="GO" id="GO:0009253">
    <property type="term" value="P:peptidoglycan catabolic process"/>
    <property type="evidence" value="ECO:0007669"/>
    <property type="project" value="InterPro"/>
</dbReference>
<evidence type="ECO:0000256" key="6">
    <source>
        <dbReference type="ARBA" id="ARBA00022529"/>
    </source>
</evidence>
<name>A0A0C9TXE2_PAXIN</name>
<dbReference type="HOGENOM" id="CLU_044973_4_0_1"/>
<protein>
    <recommendedName>
        <fullName evidence="12">N,O-diacetylmuramidase</fullName>
        <ecNumber evidence="4">3.2.1.17</ecNumber>
    </recommendedName>
    <alternativeName>
        <fullName evidence="13">Lysozyme CH</fullName>
    </alternativeName>
</protein>
<reference evidence="15 16" key="1">
    <citation type="submission" date="2014-06" db="EMBL/GenBank/DDBJ databases">
        <authorList>
            <consortium name="DOE Joint Genome Institute"/>
            <person name="Kuo A."/>
            <person name="Kohler A."/>
            <person name="Nagy L.G."/>
            <person name="Floudas D."/>
            <person name="Copeland A."/>
            <person name="Barry K.W."/>
            <person name="Cichocki N."/>
            <person name="Veneault-Fourrey C."/>
            <person name="LaButti K."/>
            <person name="Lindquist E.A."/>
            <person name="Lipzen A."/>
            <person name="Lundell T."/>
            <person name="Morin E."/>
            <person name="Murat C."/>
            <person name="Sun H."/>
            <person name="Tunlid A."/>
            <person name="Henrissat B."/>
            <person name="Grigoriev I.V."/>
            <person name="Hibbett D.S."/>
            <person name="Martin F."/>
            <person name="Nordberg H.P."/>
            <person name="Cantor M.N."/>
            <person name="Hua S.X."/>
        </authorList>
    </citation>
    <scope>NUCLEOTIDE SEQUENCE [LARGE SCALE GENOMIC DNA]</scope>
    <source>
        <strain evidence="15 16">ATCC 200175</strain>
    </source>
</reference>
<evidence type="ECO:0000256" key="13">
    <source>
        <dbReference type="ARBA" id="ARBA00075474"/>
    </source>
</evidence>
<dbReference type="Gene3D" id="3.20.20.80">
    <property type="entry name" value="Glycosidases"/>
    <property type="match status" value="1"/>
</dbReference>
<dbReference type="PANTHER" id="PTHR34135:SF2">
    <property type="entry name" value="LYSOZYME"/>
    <property type="match status" value="1"/>
</dbReference>
<keyword evidence="14" id="KW-0732">Signal</keyword>
<evidence type="ECO:0000313" key="15">
    <source>
        <dbReference type="EMBL" id="KIJ12277.1"/>
    </source>
</evidence>
<comment type="catalytic activity">
    <reaction evidence="1">
        <text>Hydrolysis of (1-&gt;4)-beta-linkages between N-acetylmuramic acid and N-acetyl-D-glucosamine residues in a peptidoglycan and between N-acetyl-D-glucosamine residues in chitodextrins.</text>
        <dbReference type="EC" id="3.2.1.17"/>
    </reaction>
</comment>
<dbReference type="InterPro" id="IPR018077">
    <property type="entry name" value="Glyco_hydro_fam25_subgr"/>
</dbReference>
<evidence type="ECO:0000256" key="9">
    <source>
        <dbReference type="ARBA" id="ARBA00023157"/>
    </source>
</evidence>
<feature type="signal peptide" evidence="14">
    <location>
        <begin position="1"/>
        <end position="16"/>
    </location>
</feature>